<name>A0A1Y2GWV3_9FUNG</name>
<dbReference type="SUPFAM" id="SSF52047">
    <property type="entry name" value="RNI-like"/>
    <property type="match status" value="1"/>
</dbReference>
<evidence type="ECO:0000313" key="3">
    <source>
        <dbReference type="Proteomes" id="UP000193648"/>
    </source>
</evidence>
<proteinExistence type="predicted"/>
<protein>
    <recommendedName>
        <fullName evidence="4">F-box domain-containing protein</fullName>
    </recommendedName>
</protein>
<dbReference type="OrthoDB" id="2370841at2759"/>
<organism evidence="2 3">
    <name type="scientific">Lobosporangium transversale</name>
    <dbReference type="NCBI Taxonomy" id="64571"/>
    <lineage>
        <taxon>Eukaryota</taxon>
        <taxon>Fungi</taxon>
        <taxon>Fungi incertae sedis</taxon>
        <taxon>Mucoromycota</taxon>
        <taxon>Mortierellomycotina</taxon>
        <taxon>Mortierellomycetes</taxon>
        <taxon>Mortierellales</taxon>
        <taxon>Mortierellaceae</taxon>
        <taxon>Lobosporangium</taxon>
    </lineage>
</organism>
<keyword evidence="3" id="KW-1185">Reference proteome</keyword>
<dbReference type="Gene3D" id="3.80.10.10">
    <property type="entry name" value="Ribonuclease Inhibitor"/>
    <property type="match status" value="1"/>
</dbReference>
<evidence type="ECO:0000256" key="1">
    <source>
        <dbReference type="SAM" id="MobiDB-lite"/>
    </source>
</evidence>
<dbReference type="InterPro" id="IPR032675">
    <property type="entry name" value="LRR_dom_sf"/>
</dbReference>
<reference evidence="2 3" key="1">
    <citation type="submission" date="2016-07" db="EMBL/GenBank/DDBJ databases">
        <title>Pervasive Adenine N6-methylation of Active Genes in Fungi.</title>
        <authorList>
            <consortium name="DOE Joint Genome Institute"/>
            <person name="Mondo S.J."/>
            <person name="Dannebaum R.O."/>
            <person name="Kuo R.C."/>
            <person name="Labutti K."/>
            <person name="Haridas S."/>
            <person name="Kuo A."/>
            <person name="Salamov A."/>
            <person name="Ahrendt S.R."/>
            <person name="Lipzen A."/>
            <person name="Sullivan W."/>
            <person name="Andreopoulos W.B."/>
            <person name="Clum A."/>
            <person name="Lindquist E."/>
            <person name="Daum C."/>
            <person name="Ramamoorthy G.K."/>
            <person name="Gryganskyi A."/>
            <person name="Culley D."/>
            <person name="Magnuson J.K."/>
            <person name="James T.Y."/>
            <person name="O'Malley M.A."/>
            <person name="Stajich J.E."/>
            <person name="Spatafora J.W."/>
            <person name="Visel A."/>
            <person name="Grigoriev I.V."/>
        </authorList>
    </citation>
    <scope>NUCLEOTIDE SEQUENCE [LARGE SCALE GENOMIC DNA]</scope>
    <source>
        <strain evidence="2 3">NRRL 3116</strain>
    </source>
</reference>
<sequence>MSHINTNISPLDIPHIIENIAQYLLPQDLAKCLSVCKDWSWNFAPVLWREPKIVNSNDWQFRALNCYQKHIRILHTSLFDPMTIDSLRQWPWPSLNIQKLVYVHVRNYELSYSQSLEILQWLSTLTSLETLELIVAQNEQPLLFDQMAHVLSTSFPNLRNMVLMPVVCSMRDIYQIVKACSRCEYVLIRPSAIYKNDASDEVDISRKTLEEMPSTNIRRLCLNINGMSREFPFVALLRKCPLLQELTIEGKHDPELFRDLTMMIKGKELSQLKCLHLVVYDWTYDQESLVIELFRFTDPIFDSHGGTDTLKNDRLRSYNNSKTNDGNSNSEAKSGLESLRMHLGL</sequence>
<dbReference type="GeneID" id="33570396"/>
<dbReference type="AlphaFoldDB" id="A0A1Y2GWV3"/>
<dbReference type="InParanoid" id="A0A1Y2GWV3"/>
<feature type="compositionally biased region" description="Polar residues" evidence="1">
    <location>
        <begin position="317"/>
        <end position="332"/>
    </location>
</feature>
<dbReference type="SUPFAM" id="SSF81383">
    <property type="entry name" value="F-box domain"/>
    <property type="match status" value="1"/>
</dbReference>
<evidence type="ECO:0000313" key="2">
    <source>
        <dbReference type="EMBL" id="ORZ26778.1"/>
    </source>
</evidence>
<evidence type="ECO:0008006" key="4">
    <source>
        <dbReference type="Google" id="ProtNLM"/>
    </source>
</evidence>
<dbReference type="InterPro" id="IPR036047">
    <property type="entry name" value="F-box-like_dom_sf"/>
</dbReference>
<feature type="region of interest" description="Disordered" evidence="1">
    <location>
        <begin position="312"/>
        <end position="333"/>
    </location>
</feature>
<dbReference type="EMBL" id="MCFF01000006">
    <property type="protein sequence ID" value="ORZ26778.1"/>
    <property type="molecule type" value="Genomic_DNA"/>
</dbReference>
<accession>A0A1Y2GWV3</accession>
<comment type="caution">
    <text evidence="2">The sequence shown here is derived from an EMBL/GenBank/DDBJ whole genome shotgun (WGS) entry which is preliminary data.</text>
</comment>
<gene>
    <name evidence="2" type="ORF">BCR41DRAFT_393385</name>
</gene>
<dbReference type="Proteomes" id="UP000193648">
    <property type="component" value="Unassembled WGS sequence"/>
</dbReference>
<dbReference type="RefSeq" id="XP_021884541.1">
    <property type="nucleotide sequence ID" value="XM_022028553.1"/>
</dbReference>